<feature type="transmembrane region" description="Helical" evidence="2">
    <location>
        <begin position="138"/>
        <end position="159"/>
    </location>
</feature>
<evidence type="ECO:0000313" key="4">
    <source>
        <dbReference type="Proteomes" id="UP000193560"/>
    </source>
</evidence>
<accession>A0A1X2I2L4</accession>
<dbReference type="OrthoDB" id="2378895at2759"/>
<feature type="compositionally biased region" description="Pro residues" evidence="1">
    <location>
        <begin position="110"/>
        <end position="119"/>
    </location>
</feature>
<dbReference type="EMBL" id="MCGE01000033">
    <property type="protein sequence ID" value="ORZ07925.1"/>
    <property type="molecule type" value="Genomic_DNA"/>
</dbReference>
<reference evidence="3 4" key="1">
    <citation type="submission" date="2016-07" db="EMBL/GenBank/DDBJ databases">
        <title>Pervasive Adenine N6-methylation of Active Genes in Fungi.</title>
        <authorList>
            <consortium name="DOE Joint Genome Institute"/>
            <person name="Mondo S.J."/>
            <person name="Dannebaum R.O."/>
            <person name="Kuo R.C."/>
            <person name="Labutti K."/>
            <person name="Haridas S."/>
            <person name="Kuo A."/>
            <person name="Salamov A."/>
            <person name="Ahrendt S.R."/>
            <person name="Lipzen A."/>
            <person name="Sullivan W."/>
            <person name="Andreopoulos W.B."/>
            <person name="Clum A."/>
            <person name="Lindquist E."/>
            <person name="Daum C."/>
            <person name="Ramamoorthy G.K."/>
            <person name="Gryganskyi A."/>
            <person name="Culley D."/>
            <person name="Magnuson J.K."/>
            <person name="James T.Y."/>
            <person name="O'Malley M.A."/>
            <person name="Stajich J.E."/>
            <person name="Spatafora J.W."/>
            <person name="Visel A."/>
            <person name="Grigoriev I.V."/>
        </authorList>
    </citation>
    <scope>NUCLEOTIDE SEQUENCE [LARGE SCALE GENOMIC DNA]</scope>
    <source>
        <strain evidence="3 4">NRRL 1336</strain>
    </source>
</reference>
<sequence>MASTSTDQDKKNNDTSHFAKPLLVGAASAFGAGLFGAIWHTKRKQAKYEQQEAVLLQQQQQQQQQQQPHTTQPSPAGSSASASPHKSSASASSSLAQPMQPKGGAGAMPPHQPYVPPSMSPAEFELAKKDARFFAIKSLGYGTLLALTGAGVLATVVGYCLDVRNFREFSDKLHVIIPQRTARLRRYLGGKELEMTQAEEEELDALAQETE</sequence>
<dbReference type="InterPro" id="IPR009792">
    <property type="entry name" value="TMEM242"/>
</dbReference>
<comment type="caution">
    <text evidence="3">The sequence shown here is derived from an EMBL/GenBank/DDBJ whole genome shotgun (WGS) entry which is preliminary data.</text>
</comment>
<dbReference type="AlphaFoldDB" id="A0A1X2I2L4"/>
<organism evidence="3 4">
    <name type="scientific">Absidia repens</name>
    <dbReference type="NCBI Taxonomy" id="90262"/>
    <lineage>
        <taxon>Eukaryota</taxon>
        <taxon>Fungi</taxon>
        <taxon>Fungi incertae sedis</taxon>
        <taxon>Mucoromycota</taxon>
        <taxon>Mucoromycotina</taxon>
        <taxon>Mucoromycetes</taxon>
        <taxon>Mucorales</taxon>
        <taxon>Cunninghamellaceae</taxon>
        <taxon>Absidia</taxon>
    </lineage>
</organism>
<gene>
    <name evidence="3" type="ORF">BCR42DRAFT_455863</name>
</gene>
<keyword evidence="2" id="KW-1133">Transmembrane helix</keyword>
<proteinExistence type="predicted"/>
<dbReference type="Pfam" id="PF07096">
    <property type="entry name" value="DUF1358"/>
    <property type="match status" value="1"/>
</dbReference>
<keyword evidence="4" id="KW-1185">Reference proteome</keyword>
<evidence type="ECO:0000256" key="1">
    <source>
        <dbReference type="SAM" id="MobiDB-lite"/>
    </source>
</evidence>
<feature type="transmembrane region" description="Helical" evidence="2">
    <location>
        <begin position="18"/>
        <end position="39"/>
    </location>
</feature>
<feature type="region of interest" description="Disordered" evidence="1">
    <location>
        <begin position="48"/>
        <end position="119"/>
    </location>
</feature>
<feature type="compositionally biased region" description="Low complexity" evidence="1">
    <location>
        <begin position="57"/>
        <end position="96"/>
    </location>
</feature>
<protein>
    <submittedName>
        <fullName evidence="3">Uncharacterized protein</fullName>
    </submittedName>
</protein>
<evidence type="ECO:0000256" key="2">
    <source>
        <dbReference type="SAM" id="Phobius"/>
    </source>
</evidence>
<evidence type="ECO:0000313" key="3">
    <source>
        <dbReference type="EMBL" id="ORZ07925.1"/>
    </source>
</evidence>
<keyword evidence="2" id="KW-0812">Transmembrane</keyword>
<dbReference type="Proteomes" id="UP000193560">
    <property type="component" value="Unassembled WGS sequence"/>
</dbReference>
<keyword evidence="2" id="KW-0472">Membrane</keyword>
<name>A0A1X2I2L4_9FUNG</name>